<keyword evidence="1" id="KW-0732">Signal</keyword>
<proteinExistence type="predicted"/>
<dbReference type="Proteomes" id="UP000327044">
    <property type="component" value="Unassembled WGS sequence"/>
</dbReference>
<dbReference type="EMBL" id="VVIM01000001">
    <property type="protein sequence ID" value="KAB0804919.1"/>
    <property type="molecule type" value="Genomic_DNA"/>
</dbReference>
<protein>
    <submittedName>
        <fullName evidence="2">Uncharacterized protein</fullName>
    </submittedName>
</protein>
<evidence type="ECO:0000313" key="3">
    <source>
        <dbReference type="Proteomes" id="UP000327044"/>
    </source>
</evidence>
<dbReference type="SUPFAM" id="SSF100910">
    <property type="entry name" value="Chemosensory protein Csp2"/>
    <property type="match status" value="1"/>
</dbReference>
<dbReference type="PANTHER" id="PTHR11257">
    <property type="entry name" value="CHEMOSENSORY PROTEIN-RELATED"/>
    <property type="match status" value="1"/>
</dbReference>
<feature type="chain" id="PRO_5024415036" evidence="1">
    <location>
        <begin position="20"/>
        <end position="132"/>
    </location>
</feature>
<sequence>MNNSVILLFLVALLRATSGDTIADEFDNIDIDEILSSKRLVDNYIHCFKTGQKCTPDGQKFRDVLPKAMKSKCEDCSPAQREKVFKVVEWAAQNRPDDFLELENIYDSQHEYRREFEAELKQRNIALPPLRN</sequence>
<gene>
    <name evidence="2" type="ORF">PPYR_01889</name>
</gene>
<evidence type="ECO:0000313" key="2">
    <source>
        <dbReference type="EMBL" id="KAB0804919.1"/>
    </source>
</evidence>
<keyword evidence="3" id="KW-1185">Reference proteome</keyword>
<organism evidence="2 3">
    <name type="scientific">Photinus pyralis</name>
    <name type="common">Common eastern firefly</name>
    <name type="synonym">Lampyris pyralis</name>
    <dbReference type="NCBI Taxonomy" id="7054"/>
    <lineage>
        <taxon>Eukaryota</taxon>
        <taxon>Metazoa</taxon>
        <taxon>Ecdysozoa</taxon>
        <taxon>Arthropoda</taxon>
        <taxon>Hexapoda</taxon>
        <taxon>Insecta</taxon>
        <taxon>Pterygota</taxon>
        <taxon>Neoptera</taxon>
        <taxon>Endopterygota</taxon>
        <taxon>Coleoptera</taxon>
        <taxon>Polyphaga</taxon>
        <taxon>Elateriformia</taxon>
        <taxon>Elateroidea</taxon>
        <taxon>Lampyridae</taxon>
        <taxon>Lampyrinae</taxon>
        <taxon>Photinus</taxon>
    </lineage>
</organism>
<dbReference type="InParanoid" id="A0A5N4B5N9"/>
<comment type="caution">
    <text evidence="2">The sequence shown here is derived from an EMBL/GenBank/DDBJ whole genome shotgun (WGS) entry which is preliminary data.</text>
</comment>
<dbReference type="InterPro" id="IPR036682">
    <property type="entry name" value="OS_D_A10/PebIII_sf"/>
</dbReference>
<feature type="signal peptide" evidence="1">
    <location>
        <begin position="1"/>
        <end position="19"/>
    </location>
</feature>
<reference evidence="2 3" key="1">
    <citation type="journal article" date="2018" name="Elife">
        <title>Firefly genomes illuminate parallel origins of bioluminescence in beetles.</title>
        <authorList>
            <person name="Fallon T.R."/>
            <person name="Lower S.E."/>
            <person name="Chang C.H."/>
            <person name="Bessho-Uehara M."/>
            <person name="Martin G.J."/>
            <person name="Bewick A.J."/>
            <person name="Behringer M."/>
            <person name="Debat H.J."/>
            <person name="Wong I."/>
            <person name="Day J.C."/>
            <person name="Suvorov A."/>
            <person name="Silva C.J."/>
            <person name="Stanger-Hall K.F."/>
            <person name="Hall D.W."/>
            <person name="Schmitz R.J."/>
            <person name="Nelson D.R."/>
            <person name="Lewis S.M."/>
            <person name="Shigenobu S."/>
            <person name="Bybee S.M."/>
            <person name="Larracuente A.M."/>
            <person name="Oba Y."/>
            <person name="Weng J.K."/>
        </authorList>
    </citation>
    <scope>NUCLEOTIDE SEQUENCE [LARGE SCALE GENOMIC DNA]</scope>
    <source>
        <strain evidence="2">1611_PpyrPB1</strain>
        <tissue evidence="2">Whole body</tissue>
    </source>
</reference>
<accession>A0A5N4B5N9</accession>
<name>A0A5N4B5N9_PHOPY</name>
<dbReference type="Gene3D" id="1.10.2080.10">
    <property type="entry name" value="Insect odorant-binding protein A10/Ejaculatory bulb-specific protein 3"/>
    <property type="match status" value="1"/>
</dbReference>
<dbReference type="AlphaFoldDB" id="A0A5N4B5N9"/>
<dbReference type="InterPro" id="IPR005055">
    <property type="entry name" value="A10/PebIII"/>
</dbReference>
<dbReference type="Pfam" id="PF03392">
    <property type="entry name" value="OS-D"/>
    <property type="match status" value="1"/>
</dbReference>
<dbReference type="OrthoDB" id="6344725at2759"/>
<evidence type="ECO:0000256" key="1">
    <source>
        <dbReference type="SAM" id="SignalP"/>
    </source>
</evidence>
<dbReference type="PANTHER" id="PTHR11257:SF12">
    <property type="entry name" value="EJACULATORY BULB-SPECIFIC PROTEIN 3-RELATED"/>
    <property type="match status" value="1"/>
</dbReference>